<sequence>MTENNAANAEQDELVITRNFDAPRALVFKAFTEPEHLKNWWGPKGSAITVAKFDLRPGGEFLYSMRHGDGREMWGKFVYREIVQPEKVVYVNFFSDAEGNLAPNPFQIPHWPQEILNTWTFDENDGKTTLTLRGGPINATSEERNTFNGMRGSMQEGFGGTFDQLDEYLAQAF</sequence>
<dbReference type="Gene3D" id="3.30.530.20">
    <property type="match status" value="1"/>
</dbReference>
<evidence type="ECO:0000313" key="3">
    <source>
        <dbReference type="EMBL" id="MBB6669536.1"/>
    </source>
</evidence>
<proteinExistence type="inferred from homology"/>
<protein>
    <submittedName>
        <fullName evidence="3">SRPBCC domain-containing protein</fullName>
    </submittedName>
</protein>
<dbReference type="SUPFAM" id="SSF55961">
    <property type="entry name" value="Bet v1-like"/>
    <property type="match status" value="1"/>
</dbReference>
<dbReference type="InterPro" id="IPR023393">
    <property type="entry name" value="START-like_dom_sf"/>
</dbReference>
<feature type="domain" description="Activator of Hsp90 ATPase homologue 1/2-like C-terminal" evidence="2">
    <location>
        <begin position="21"/>
        <end position="169"/>
    </location>
</feature>
<keyword evidence="4" id="KW-1185">Reference proteome</keyword>
<name>A0A7X0VDB8_9BACL</name>
<evidence type="ECO:0000259" key="2">
    <source>
        <dbReference type="Pfam" id="PF08327"/>
    </source>
</evidence>
<dbReference type="Pfam" id="PF08327">
    <property type="entry name" value="AHSA1"/>
    <property type="match status" value="1"/>
</dbReference>
<dbReference type="AlphaFoldDB" id="A0A7X0VDB8"/>
<reference evidence="3 4" key="1">
    <citation type="submission" date="2020-08" db="EMBL/GenBank/DDBJ databases">
        <title>Cohnella phylogeny.</title>
        <authorList>
            <person name="Dunlap C."/>
        </authorList>
    </citation>
    <scope>NUCLEOTIDE SEQUENCE [LARGE SCALE GENOMIC DNA]</scope>
    <source>
        <strain evidence="3 4">DSM 28246</strain>
    </source>
</reference>
<gene>
    <name evidence="3" type="ORF">H7C19_02430</name>
</gene>
<accession>A0A7X0VDB8</accession>
<comment type="caution">
    <text evidence="3">The sequence shown here is derived from an EMBL/GenBank/DDBJ whole genome shotgun (WGS) entry which is preliminary data.</text>
</comment>
<organism evidence="3 4">
    <name type="scientific">Cohnella nanjingensis</name>
    <dbReference type="NCBI Taxonomy" id="1387779"/>
    <lineage>
        <taxon>Bacteria</taxon>
        <taxon>Bacillati</taxon>
        <taxon>Bacillota</taxon>
        <taxon>Bacilli</taxon>
        <taxon>Bacillales</taxon>
        <taxon>Paenibacillaceae</taxon>
        <taxon>Cohnella</taxon>
    </lineage>
</organism>
<dbReference type="InterPro" id="IPR013538">
    <property type="entry name" value="ASHA1/2-like_C"/>
</dbReference>
<dbReference type="Proteomes" id="UP000547209">
    <property type="component" value="Unassembled WGS sequence"/>
</dbReference>
<dbReference type="RefSeq" id="WP_185140938.1">
    <property type="nucleotide sequence ID" value="NZ_JACJVP010000001.1"/>
</dbReference>
<evidence type="ECO:0000313" key="4">
    <source>
        <dbReference type="Proteomes" id="UP000547209"/>
    </source>
</evidence>
<evidence type="ECO:0000256" key="1">
    <source>
        <dbReference type="ARBA" id="ARBA00006817"/>
    </source>
</evidence>
<comment type="similarity">
    <text evidence="1">Belongs to the AHA1 family.</text>
</comment>
<dbReference type="EMBL" id="JACJVP010000001">
    <property type="protein sequence ID" value="MBB6669536.1"/>
    <property type="molecule type" value="Genomic_DNA"/>
</dbReference>